<dbReference type="InterPro" id="IPR050055">
    <property type="entry name" value="EF-Tu_GTPase"/>
</dbReference>
<dbReference type="InterPro" id="IPR004161">
    <property type="entry name" value="EFTu-like_2"/>
</dbReference>
<evidence type="ECO:0000313" key="12">
    <source>
        <dbReference type="WBParaSite" id="ACAC_0000726101-mRNA-1"/>
    </source>
</evidence>
<dbReference type="InterPro" id="IPR027417">
    <property type="entry name" value="P-loop_NTPase"/>
</dbReference>
<reference evidence="11" key="1">
    <citation type="submission" date="2012-09" db="EMBL/GenBank/DDBJ databases">
        <authorList>
            <person name="Martin A.A."/>
        </authorList>
    </citation>
    <scope>NUCLEOTIDE SEQUENCE</scope>
</reference>
<dbReference type="WBParaSite" id="ACAC_0000726101-mRNA-1">
    <property type="protein sequence ID" value="ACAC_0000726101-mRNA-1"/>
    <property type="gene ID" value="ACAC_0000726101"/>
</dbReference>
<keyword evidence="3" id="KW-0547">Nucleotide-binding</keyword>
<dbReference type="SUPFAM" id="SSF50447">
    <property type="entry name" value="Translation proteins"/>
    <property type="match status" value="1"/>
</dbReference>
<dbReference type="GO" id="GO:0003924">
    <property type="term" value="F:GTPase activity"/>
    <property type="evidence" value="ECO:0007669"/>
    <property type="project" value="InterPro"/>
</dbReference>
<dbReference type="Gene3D" id="2.40.30.10">
    <property type="entry name" value="Translation factors"/>
    <property type="match status" value="2"/>
</dbReference>
<evidence type="ECO:0000256" key="3">
    <source>
        <dbReference type="ARBA" id="ARBA00022741"/>
    </source>
</evidence>
<accession>A0A158P8N4</accession>
<evidence type="ECO:0000259" key="9">
    <source>
        <dbReference type="Pfam" id="PF03143"/>
    </source>
</evidence>
<dbReference type="InterPro" id="IPR000795">
    <property type="entry name" value="T_Tr_GTP-bd_dom"/>
</dbReference>
<keyword evidence="4" id="KW-0251">Elongation factor</keyword>
<reference evidence="12" key="2">
    <citation type="submission" date="2016-04" db="UniProtKB">
        <authorList>
            <consortium name="WormBaseParasite"/>
        </authorList>
    </citation>
    <scope>IDENTIFICATION</scope>
</reference>
<evidence type="ECO:0000256" key="6">
    <source>
        <dbReference type="ARBA" id="ARBA00023134"/>
    </source>
</evidence>
<keyword evidence="11" id="KW-1185">Reference proteome</keyword>
<name>A0A158P8N4_ANGCA</name>
<dbReference type="Proteomes" id="UP000035642">
    <property type="component" value="Unassembled WGS sequence"/>
</dbReference>
<protein>
    <recommendedName>
        <fullName evidence="2">protein-synthesizing GTPase</fullName>
        <ecNumber evidence="2">3.6.5.3</ecNumber>
    </recommendedName>
</protein>
<dbReference type="InterPro" id="IPR009000">
    <property type="entry name" value="Transl_B-barrel_sf"/>
</dbReference>
<dbReference type="EC" id="3.6.5.3" evidence="2"/>
<organism evidence="11 12">
    <name type="scientific">Angiostrongylus cantonensis</name>
    <name type="common">Rat lungworm</name>
    <dbReference type="NCBI Taxonomy" id="6313"/>
    <lineage>
        <taxon>Eukaryota</taxon>
        <taxon>Metazoa</taxon>
        <taxon>Ecdysozoa</taxon>
        <taxon>Nematoda</taxon>
        <taxon>Chromadorea</taxon>
        <taxon>Rhabditida</taxon>
        <taxon>Rhabditina</taxon>
        <taxon>Rhabditomorpha</taxon>
        <taxon>Strongyloidea</taxon>
        <taxon>Metastrongylidae</taxon>
        <taxon>Angiostrongylus</taxon>
    </lineage>
</organism>
<dbReference type="Pfam" id="PF03144">
    <property type="entry name" value="GTP_EFTU_D2"/>
    <property type="match status" value="1"/>
</dbReference>
<dbReference type="FunFam" id="2.40.30.10:FF:000085">
    <property type="entry name" value="Elongation factor Tu"/>
    <property type="match status" value="1"/>
</dbReference>
<dbReference type="Pfam" id="PF03143">
    <property type="entry name" value="GTP_EFTU_D3"/>
    <property type="match status" value="1"/>
</dbReference>
<evidence type="ECO:0000313" key="11">
    <source>
        <dbReference type="Proteomes" id="UP000035642"/>
    </source>
</evidence>
<sequence>MIGFSRSYAVQIPMGIKSITARNRHLFCQPSVMCIGGRFFAQQWARYLAQSVTAVDKPNFNVGTIGHVDHGKTTLTAAITFVLAKQGLAKPVRFDEIDKAKEEKKRGITINIAHIGYESNSRRYSHTDYGVMAQTKEHLMLARQIGLKHIVVFINKADLVEDDVLDLVEIEARELLSAHGFDGEDAAVVRGSALNALEGVDASSIVELLSVLDALPEPQRNKDKALIMPVASKVSITGRGTVVVGTVEQGILKKGDKVEIKGNGRELSTTASDIQVFGKSVKEVFAGDHCGVLCRGVKSDHVARGMWLGHIGAVSMTNHVNAEMYLLDEKENGRKVGIRSGFTDKLFCSTWDQVARFDFSNDILMPGEHTRTAITFMRDMPLRKGIPFTLRDGSSNQTIARGIVSELLSPLFVEKYNLKKAVTEQHRKCEDLVDSLEKRHEIVKRSEIVSEIKGIVADNPDLLSVTWLRETLKTTLKAVEKEVERSNYLTKFVEGLVRTIRARVPLDAPFALKFVQHMSRMLSGSPDCVRPLVDALRPLKTSILSQSLAKLHNVVEQHDLATQSSIFVDLMPTIQSDDEWEDEIVVVEVSGVLDALSIRQSIAAKQTTLRRAETEAPLLQVISHSNKMLKAEKALLTAAAPSAMQTDTAAPEKDRPPQRQCKK</sequence>
<dbReference type="GO" id="GO:0005739">
    <property type="term" value="C:mitochondrion"/>
    <property type="evidence" value="ECO:0007669"/>
    <property type="project" value="TreeGrafter"/>
</dbReference>
<feature type="region of interest" description="Disordered" evidence="7">
    <location>
        <begin position="640"/>
        <end position="663"/>
    </location>
</feature>
<dbReference type="PRINTS" id="PR00315">
    <property type="entry name" value="ELONGATNFCT"/>
</dbReference>
<dbReference type="AlphaFoldDB" id="A0A158P8N4"/>
<dbReference type="PANTHER" id="PTHR43721">
    <property type="entry name" value="ELONGATION FACTOR TU-RELATED"/>
    <property type="match status" value="1"/>
</dbReference>
<dbReference type="InterPro" id="IPR009001">
    <property type="entry name" value="Transl_elong_EF1A/Init_IF2_C"/>
</dbReference>
<proteinExistence type="inferred from homology"/>
<evidence type="ECO:0000256" key="4">
    <source>
        <dbReference type="ARBA" id="ARBA00022768"/>
    </source>
</evidence>
<dbReference type="STRING" id="6313.A0A158P8N4"/>
<keyword evidence="6" id="KW-0342">GTP-binding</keyword>
<dbReference type="SUPFAM" id="SSF50465">
    <property type="entry name" value="EF-Tu/eEF-1alpha/eIF2-gamma C-terminal domain"/>
    <property type="match status" value="1"/>
</dbReference>
<dbReference type="GO" id="GO:0005525">
    <property type="term" value="F:GTP binding"/>
    <property type="evidence" value="ECO:0007669"/>
    <property type="project" value="UniProtKB-KW"/>
</dbReference>
<comment type="similarity">
    <text evidence="1">Belongs to the TRAFAC class translation factor GTPase superfamily. Classic translation factor GTPase family. EF-Tu/EF-1A subfamily.</text>
</comment>
<feature type="domain" description="Tr-type G" evidence="8">
    <location>
        <begin position="129"/>
        <end position="214"/>
    </location>
</feature>
<dbReference type="Pfam" id="PF00009">
    <property type="entry name" value="GTP_EFTU"/>
    <property type="match status" value="2"/>
</dbReference>
<keyword evidence="5" id="KW-0648">Protein biosynthesis</keyword>
<feature type="domain" description="Translation elongation factor EFTu/EF1A C-terminal" evidence="9">
    <location>
        <begin position="316"/>
        <end position="407"/>
    </location>
</feature>
<evidence type="ECO:0000259" key="10">
    <source>
        <dbReference type="Pfam" id="PF03144"/>
    </source>
</evidence>
<evidence type="ECO:0000256" key="7">
    <source>
        <dbReference type="SAM" id="MobiDB-lite"/>
    </source>
</evidence>
<feature type="domain" description="Translation elongation factor EFTu-like" evidence="10">
    <location>
        <begin position="240"/>
        <end position="308"/>
    </location>
</feature>
<dbReference type="Gene3D" id="3.40.50.300">
    <property type="entry name" value="P-loop containing nucleotide triphosphate hydrolases"/>
    <property type="match status" value="2"/>
</dbReference>
<dbReference type="InterPro" id="IPR004160">
    <property type="entry name" value="Transl_elong_EFTu/EF1A_C"/>
</dbReference>
<dbReference type="SUPFAM" id="SSF52540">
    <property type="entry name" value="P-loop containing nucleoside triphosphate hydrolases"/>
    <property type="match status" value="1"/>
</dbReference>
<dbReference type="GO" id="GO:0003746">
    <property type="term" value="F:translation elongation factor activity"/>
    <property type="evidence" value="ECO:0007669"/>
    <property type="project" value="UniProtKB-KW"/>
</dbReference>
<evidence type="ECO:0000259" key="8">
    <source>
        <dbReference type="Pfam" id="PF00009"/>
    </source>
</evidence>
<evidence type="ECO:0000256" key="1">
    <source>
        <dbReference type="ARBA" id="ARBA00007249"/>
    </source>
</evidence>
<evidence type="ECO:0000256" key="5">
    <source>
        <dbReference type="ARBA" id="ARBA00022917"/>
    </source>
</evidence>
<dbReference type="PROSITE" id="PS00301">
    <property type="entry name" value="G_TR_1"/>
    <property type="match status" value="1"/>
</dbReference>
<dbReference type="InterPro" id="IPR031157">
    <property type="entry name" value="G_TR_CS"/>
</dbReference>
<dbReference type="PANTHER" id="PTHR43721:SF2">
    <property type="entry name" value="ELONGATION FACTOR TU, MITOCHONDRIAL"/>
    <property type="match status" value="1"/>
</dbReference>
<evidence type="ECO:0000256" key="2">
    <source>
        <dbReference type="ARBA" id="ARBA00011986"/>
    </source>
</evidence>
<feature type="domain" description="Tr-type G" evidence="8">
    <location>
        <begin position="58"/>
        <end position="128"/>
    </location>
</feature>
<dbReference type="GO" id="GO:0070125">
    <property type="term" value="P:mitochondrial translational elongation"/>
    <property type="evidence" value="ECO:0007669"/>
    <property type="project" value="TreeGrafter"/>
</dbReference>